<dbReference type="Proteomes" id="UP000001847">
    <property type="component" value="Chromosome I"/>
</dbReference>
<organism evidence="2 3">
    <name type="scientific">Leptospira biflexa serovar Patoc (strain Patoc 1 / ATCC 23582 / Paris)</name>
    <dbReference type="NCBI Taxonomy" id="456481"/>
    <lineage>
        <taxon>Bacteria</taxon>
        <taxon>Pseudomonadati</taxon>
        <taxon>Spirochaetota</taxon>
        <taxon>Spirochaetia</taxon>
        <taxon>Leptospirales</taxon>
        <taxon>Leptospiraceae</taxon>
        <taxon>Leptospira</taxon>
    </lineage>
</organism>
<gene>
    <name evidence="2" type="ordered locus">LEPBI_I0666</name>
</gene>
<reference evidence="2 3" key="1">
    <citation type="journal article" date="2008" name="PLoS ONE">
        <title>Genome sequence of the saprophyte Leptospira biflexa provides insights into the evolution of Leptospira and the pathogenesis of leptospirosis.</title>
        <authorList>
            <person name="Picardeau M."/>
            <person name="Bulach D.M."/>
            <person name="Bouchier C."/>
            <person name="Zuerner R.L."/>
            <person name="Zidane N."/>
            <person name="Wilson P.J."/>
            <person name="Creno S."/>
            <person name="Kuczek E.S."/>
            <person name="Bommezzadri S."/>
            <person name="Davis J.C."/>
            <person name="McGrath A."/>
            <person name="Johnson M.J."/>
            <person name="Boursaux-Eude C."/>
            <person name="Seemann T."/>
            <person name="Rouy Z."/>
            <person name="Coppel R.L."/>
            <person name="Rood J.I."/>
            <person name="Lajus A."/>
            <person name="Davies J.K."/>
            <person name="Medigue C."/>
            <person name="Adler B."/>
        </authorList>
    </citation>
    <scope>NUCLEOTIDE SEQUENCE [LARGE SCALE GENOMIC DNA]</scope>
    <source>
        <strain evidence="3">Patoc 1 / ATCC 23582 / Paris</strain>
    </source>
</reference>
<dbReference type="EMBL" id="CP000786">
    <property type="protein sequence ID" value="ABZ96799.1"/>
    <property type="molecule type" value="Genomic_DNA"/>
</dbReference>
<dbReference type="NCBIfam" id="NF047817">
    <property type="entry name" value="LIC13411_adhesin"/>
    <property type="match status" value="1"/>
</dbReference>
<keyword evidence="3" id="KW-1185">Reference proteome</keyword>
<dbReference type="STRING" id="456481.LEPBI_I0666"/>
<dbReference type="AlphaFoldDB" id="B0SKP2"/>
<dbReference type="HOGENOM" id="CLU_1056890_0_0_12"/>
<feature type="region of interest" description="Disordered" evidence="1">
    <location>
        <begin position="232"/>
        <end position="260"/>
    </location>
</feature>
<dbReference type="KEGG" id="lbi:LEPBI_I0666"/>
<evidence type="ECO:0000313" key="2">
    <source>
        <dbReference type="EMBL" id="ABZ96799.1"/>
    </source>
</evidence>
<accession>B0SKP2</accession>
<sequence length="260" mass="28813">MRSIGLILCLLYFLNCATYWKNRKNDLKDIVTVGAETPMYGAAVKVGPLPIGFVFQGGESSLGKRDLGRGVGIRGGEIGGYHSQQLVFGILGGESFHSGSPVLDAKGNWLVDKKGIPLTNDERANLKSYKMRYYSYFYDPVKDRKARKKEYFRRELTKDIVANTGQKEFLIYLPKEDLKPFGYPPGYSWNVEVVGGVYGGARVGFNIAEAFDFLLGFTTIDLLDDDIEGKEKPSFPGFPFPAPTDVESESETDSTSEIAP</sequence>
<dbReference type="RefSeq" id="WP_012387686.1">
    <property type="nucleotide sequence ID" value="NC_010602.1"/>
</dbReference>
<name>B0SKP2_LEPBP</name>
<protein>
    <submittedName>
        <fullName evidence="2">Uncharacterized protein</fullName>
    </submittedName>
</protein>
<proteinExistence type="predicted"/>
<dbReference type="BioCyc" id="LBIF456481:LEPBI_RS03280-MONOMER"/>
<evidence type="ECO:0000313" key="3">
    <source>
        <dbReference type="Proteomes" id="UP000001847"/>
    </source>
</evidence>
<evidence type="ECO:0000256" key="1">
    <source>
        <dbReference type="SAM" id="MobiDB-lite"/>
    </source>
</evidence>
<dbReference type="OrthoDB" id="345634at2"/>